<dbReference type="AlphaFoldDB" id="A0AAV7MFB8"/>
<evidence type="ECO:0000313" key="2">
    <source>
        <dbReference type="Proteomes" id="UP001066276"/>
    </source>
</evidence>
<organism evidence="1 2">
    <name type="scientific">Pleurodeles waltl</name>
    <name type="common">Iberian ribbed newt</name>
    <dbReference type="NCBI Taxonomy" id="8319"/>
    <lineage>
        <taxon>Eukaryota</taxon>
        <taxon>Metazoa</taxon>
        <taxon>Chordata</taxon>
        <taxon>Craniata</taxon>
        <taxon>Vertebrata</taxon>
        <taxon>Euteleostomi</taxon>
        <taxon>Amphibia</taxon>
        <taxon>Batrachia</taxon>
        <taxon>Caudata</taxon>
        <taxon>Salamandroidea</taxon>
        <taxon>Salamandridae</taxon>
        <taxon>Pleurodelinae</taxon>
        <taxon>Pleurodeles</taxon>
    </lineage>
</organism>
<dbReference type="EMBL" id="JANPWB010000014">
    <property type="protein sequence ID" value="KAJ1102435.1"/>
    <property type="molecule type" value="Genomic_DNA"/>
</dbReference>
<reference evidence="1" key="1">
    <citation type="journal article" date="2022" name="bioRxiv">
        <title>Sequencing and chromosome-scale assembly of the giantPleurodeles waltlgenome.</title>
        <authorList>
            <person name="Brown T."/>
            <person name="Elewa A."/>
            <person name="Iarovenko S."/>
            <person name="Subramanian E."/>
            <person name="Araus A.J."/>
            <person name="Petzold A."/>
            <person name="Susuki M."/>
            <person name="Suzuki K.-i.T."/>
            <person name="Hayashi T."/>
            <person name="Toyoda A."/>
            <person name="Oliveira C."/>
            <person name="Osipova E."/>
            <person name="Leigh N.D."/>
            <person name="Simon A."/>
            <person name="Yun M.H."/>
        </authorList>
    </citation>
    <scope>NUCLEOTIDE SEQUENCE</scope>
    <source>
        <strain evidence="1">20211129_DDA</strain>
        <tissue evidence="1">Liver</tissue>
    </source>
</reference>
<protein>
    <submittedName>
        <fullName evidence="1">Uncharacterized protein</fullName>
    </submittedName>
</protein>
<dbReference type="Proteomes" id="UP001066276">
    <property type="component" value="Chromosome 10"/>
</dbReference>
<sequence length="76" mass="8193">MSEDATRALVGRSCLGTRQRTAAAAPADASCLFRWSAARLARLGWERAAPSRAQALADPARRGPGQWPLLHARLLL</sequence>
<name>A0AAV7MFB8_PLEWA</name>
<accession>A0AAV7MFB8</accession>
<comment type="caution">
    <text evidence="1">The sequence shown here is derived from an EMBL/GenBank/DDBJ whole genome shotgun (WGS) entry which is preliminary data.</text>
</comment>
<keyword evidence="2" id="KW-1185">Reference proteome</keyword>
<gene>
    <name evidence="1" type="ORF">NDU88_007485</name>
</gene>
<evidence type="ECO:0000313" key="1">
    <source>
        <dbReference type="EMBL" id="KAJ1102435.1"/>
    </source>
</evidence>
<proteinExistence type="predicted"/>